<sequence length="283" mass="31393">MKKIGIFTDIRVKYNTLSPVQQKIADTVLNSGGDIALMTINDLAEKCNTSETTIMRFLRKLGINSYQVFKVRIAQESSSSPSKIIYEDVEPNDSIEEIKNKVIYSTNTSIQDLADILPDNAIESVVNLICNANRVLFFGVGASGAIAYDAFHKFLRIGLNVSFCNDSHIMSIQGSQTKNKDLIFAISHSGESKEILDAVEIAKKNKAKVVSITSYPNSTLAKMSDELLLSSTSERKYRSDAMVSRIVQLVIIDILYIILVLKYGQEAIENVNKSRLAVAKKKK</sequence>
<dbReference type="GO" id="GO:0003677">
    <property type="term" value="F:DNA binding"/>
    <property type="evidence" value="ECO:0007669"/>
    <property type="project" value="UniProtKB-KW"/>
</dbReference>
<dbReference type="STRING" id="1209989.TepRe1_2146"/>
<dbReference type="CDD" id="cd05013">
    <property type="entry name" value="SIS_RpiR"/>
    <property type="match status" value="1"/>
</dbReference>
<keyword evidence="3" id="KW-0804">Transcription</keyword>
<name>F4LRD3_TEPAE</name>
<dbReference type="InterPro" id="IPR001347">
    <property type="entry name" value="SIS_dom"/>
</dbReference>
<dbReference type="Gene3D" id="3.40.50.10490">
    <property type="entry name" value="Glucose-6-phosphate isomerase like protein, domain 1"/>
    <property type="match status" value="1"/>
</dbReference>
<dbReference type="InterPro" id="IPR009057">
    <property type="entry name" value="Homeodomain-like_sf"/>
</dbReference>
<dbReference type="GO" id="GO:1901135">
    <property type="term" value="P:carbohydrate derivative metabolic process"/>
    <property type="evidence" value="ECO:0007669"/>
    <property type="project" value="InterPro"/>
</dbReference>
<protein>
    <submittedName>
        <fullName evidence="6">Uncharacterized HTH-type transcriptional regulator TM_0326</fullName>
    </submittedName>
</protein>
<dbReference type="AlphaFoldDB" id="F4LRD3"/>
<dbReference type="SUPFAM" id="SSF46689">
    <property type="entry name" value="Homeodomain-like"/>
    <property type="match status" value="1"/>
</dbReference>
<proteinExistence type="predicted"/>
<evidence type="ECO:0000259" key="5">
    <source>
        <dbReference type="PROSITE" id="PS51464"/>
    </source>
</evidence>
<dbReference type="PANTHER" id="PTHR30514">
    <property type="entry name" value="GLUCOKINASE"/>
    <property type="match status" value="1"/>
</dbReference>
<dbReference type="PROSITE" id="PS51464">
    <property type="entry name" value="SIS"/>
    <property type="match status" value="1"/>
</dbReference>
<evidence type="ECO:0000256" key="1">
    <source>
        <dbReference type="ARBA" id="ARBA00023015"/>
    </source>
</evidence>
<evidence type="ECO:0000313" key="6">
    <source>
        <dbReference type="EMBL" id="CDI40956.1"/>
    </source>
</evidence>
<reference evidence="7" key="1">
    <citation type="journal article" date="2013" name="Genome Announc.">
        <title>First genome sequence of a syntrophic acetate-oxidizing bacterium, Tepidanaerobacter acetatoxydans strain Re1.</title>
        <authorList>
            <person name="Manzoor S."/>
            <person name="Bongcam-Rudloff E."/>
            <person name="Schnurer A."/>
            <person name="Muller B."/>
        </authorList>
    </citation>
    <scope>NUCLEOTIDE SEQUENCE [LARGE SCALE GENOMIC DNA]</scope>
    <source>
        <strain evidence="7">Re1</strain>
    </source>
</reference>
<feature type="domain" description="SIS" evidence="5">
    <location>
        <begin position="125"/>
        <end position="265"/>
    </location>
</feature>
<dbReference type="KEGG" id="tep:TepRe1_2146"/>
<dbReference type="InterPro" id="IPR036388">
    <property type="entry name" value="WH-like_DNA-bd_sf"/>
</dbReference>
<dbReference type="OrthoDB" id="3684496at2"/>
<dbReference type="Gene3D" id="1.10.10.10">
    <property type="entry name" value="Winged helix-like DNA-binding domain superfamily/Winged helix DNA-binding domain"/>
    <property type="match status" value="1"/>
</dbReference>
<dbReference type="Proteomes" id="UP000010802">
    <property type="component" value="Chromosome"/>
</dbReference>
<dbReference type="Pfam" id="PF01380">
    <property type="entry name" value="SIS"/>
    <property type="match status" value="1"/>
</dbReference>
<keyword evidence="7" id="KW-1185">Reference proteome</keyword>
<dbReference type="Pfam" id="PF01418">
    <property type="entry name" value="HTH_6"/>
    <property type="match status" value="1"/>
</dbReference>
<dbReference type="GO" id="GO:0003700">
    <property type="term" value="F:DNA-binding transcription factor activity"/>
    <property type="evidence" value="ECO:0007669"/>
    <property type="project" value="InterPro"/>
</dbReference>
<evidence type="ECO:0000256" key="3">
    <source>
        <dbReference type="ARBA" id="ARBA00023163"/>
    </source>
</evidence>
<dbReference type="GO" id="GO:0097367">
    <property type="term" value="F:carbohydrate derivative binding"/>
    <property type="evidence" value="ECO:0007669"/>
    <property type="project" value="InterPro"/>
</dbReference>
<gene>
    <name evidence="6" type="ordered locus">TEPIRE1_2309</name>
</gene>
<dbReference type="InterPro" id="IPR047640">
    <property type="entry name" value="RpiR-like"/>
</dbReference>
<dbReference type="InterPro" id="IPR035472">
    <property type="entry name" value="RpiR-like_SIS"/>
</dbReference>
<evidence type="ECO:0000256" key="2">
    <source>
        <dbReference type="ARBA" id="ARBA00023125"/>
    </source>
</evidence>
<dbReference type="InterPro" id="IPR046348">
    <property type="entry name" value="SIS_dom_sf"/>
</dbReference>
<keyword evidence="1" id="KW-0805">Transcription regulation</keyword>
<dbReference type="SUPFAM" id="SSF53697">
    <property type="entry name" value="SIS domain"/>
    <property type="match status" value="1"/>
</dbReference>
<organism evidence="6 7">
    <name type="scientific">Tepidanaerobacter acetatoxydans (strain DSM 21804 / JCM 16047 / Re1)</name>
    <dbReference type="NCBI Taxonomy" id="1209989"/>
    <lineage>
        <taxon>Bacteria</taxon>
        <taxon>Bacillati</taxon>
        <taxon>Bacillota</taxon>
        <taxon>Clostridia</taxon>
        <taxon>Thermosediminibacterales</taxon>
        <taxon>Tepidanaerobacteraceae</taxon>
        <taxon>Tepidanaerobacter</taxon>
    </lineage>
</organism>
<feature type="domain" description="HTH rpiR-type" evidence="4">
    <location>
        <begin position="4"/>
        <end position="80"/>
    </location>
</feature>
<keyword evidence="2" id="KW-0238">DNA-binding</keyword>
<dbReference type="eggNOG" id="COG1737">
    <property type="taxonomic scope" value="Bacteria"/>
</dbReference>
<dbReference type="RefSeq" id="WP_013779189.1">
    <property type="nucleotide sequence ID" value="NC_015519.1"/>
</dbReference>
<dbReference type="InterPro" id="IPR000281">
    <property type="entry name" value="HTH_RpiR"/>
</dbReference>
<evidence type="ECO:0000313" key="7">
    <source>
        <dbReference type="Proteomes" id="UP000010802"/>
    </source>
</evidence>
<dbReference type="KEGG" id="tae:TepiRe1_2309"/>
<dbReference type="HOGENOM" id="CLU_055769_0_4_9"/>
<evidence type="ECO:0000259" key="4">
    <source>
        <dbReference type="PROSITE" id="PS51071"/>
    </source>
</evidence>
<accession>F4LRD3</accession>
<dbReference type="PROSITE" id="PS51071">
    <property type="entry name" value="HTH_RPIR"/>
    <property type="match status" value="1"/>
</dbReference>
<dbReference type="PANTHER" id="PTHR30514:SF1">
    <property type="entry name" value="HTH-TYPE TRANSCRIPTIONAL REGULATOR HEXR-RELATED"/>
    <property type="match status" value="1"/>
</dbReference>
<dbReference type="EMBL" id="HF563609">
    <property type="protein sequence ID" value="CDI40956.1"/>
    <property type="molecule type" value="Genomic_DNA"/>
</dbReference>